<keyword evidence="4" id="KW-0235">DNA replication</keyword>
<comment type="caution">
    <text evidence="7">The sequence shown here is derived from an EMBL/GenBank/DDBJ whole genome shotgun (WGS) entry which is preliminary data.</text>
</comment>
<dbReference type="Gene3D" id="3.30.70.270">
    <property type="match status" value="1"/>
</dbReference>
<keyword evidence="3" id="KW-0548">Nucleotidyltransferase</keyword>
<dbReference type="PANTHER" id="PTHR11076">
    <property type="entry name" value="DNA REPAIR POLYMERASE UMUC / TRANSFERASE FAMILY MEMBER"/>
    <property type="match status" value="1"/>
</dbReference>
<evidence type="ECO:0000259" key="6">
    <source>
        <dbReference type="PROSITE" id="PS50173"/>
    </source>
</evidence>
<comment type="similarity">
    <text evidence="1">Belongs to the DNA polymerase type-Y family.</text>
</comment>
<keyword evidence="8" id="KW-1185">Reference proteome</keyword>
<dbReference type="Gene3D" id="1.10.150.20">
    <property type="entry name" value="5' to 3' exonuclease, C-terminal subdomain"/>
    <property type="match status" value="1"/>
</dbReference>
<dbReference type="CDD" id="cd01700">
    <property type="entry name" value="PolY_Pol_V_umuC"/>
    <property type="match status" value="1"/>
</dbReference>
<dbReference type="RefSeq" id="WP_137638423.1">
    <property type="nucleotide sequence ID" value="NZ_BJDN01000024.1"/>
</dbReference>
<sequence>MDYTNEPHGVFFMIDNKSFYASVESVERGLNPLRSVLVVMSEADNTGSGLVLAASPQAKKRFGISNVSRQYEVPVTPALMVVPPRMNLYIEKNIAINQIFRSFVADEDCYPYSIDESILDMTHSWHLFGPTPLAVARTIQRTVRHKLGLYTTVGIGENPIQAKLALDLFAKHDHDLIGQLTYTTMATKVWPLTDLTKIWSIGRRTAIHLQHLGIHSMQDLALIDPYELQQAMGIIGTQLFALAWGIDRSQLHEVVTPQDKSWGNSQVLPRDYLKQGEIELVLREIATQVTARMRRHYQKAGCVSLGIGFAHAAAQTDGRSGFSHSLRIEPTASSYELINHLLTLFRGAWAGQAIRHIAVSVSHLVPDTGLQLNLFQDPERQLKNMRFERVLDQVRRRFGTTALFPASSLLPGGTMLARAGLVGGHNGGNSYD</sequence>
<reference evidence="8" key="1">
    <citation type="journal article" date="2019" name="Int. J. Syst. Evol. Microbiol.">
        <title>The Global Catalogue of Microorganisms (GCM) 10K type strain sequencing project: providing services to taxonomists for standard genome sequencing and annotation.</title>
        <authorList>
            <consortium name="The Broad Institute Genomics Platform"/>
            <consortium name="The Broad Institute Genome Sequencing Center for Infectious Disease"/>
            <person name="Wu L."/>
            <person name="Ma J."/>
        </authorList>
    </citation>
    <scope>NUCLEOTIDE SEQUENCE [LARGE SCALE GENOMIC DNA]</scope>
    <source>
        <strain evidence="8">CCM 8925</strain>
    </source>
</reference>
<keyword evidence="5" id="KW-0808">Transferase</keyword>
<evidence type="ECO:0000313" key="8">
    <source>
        <dbReference type="Proteomes" id="UP001597104"/>
    </source>
</evidence>
<dbReference type="EMBL" id="JBHTIO010000023">
    <property type="protein sequence ID" value="MFD0896992.1"/>
    <property type="molecule type" value="Genomic_DNA"/>
</dbReference>
<evidence type="ECO:0000256" key="2">
    <source>
        <dbReference type="ARBA" id="ARBA00022457"/>
    </source>
</evidence>
<evidence type="ECO:0000256" key="4">
    <source>
        <dbReference type="ARBA" id="ARBA00022705"/>
    </source>
</evidence>
<dbReference type="InterPro" id="IPR050116">
    <property type="entry name" value="DNA_polymerase-Y"/>
</dbReference>
<keyword evidence="5" id="KW-0239">DNA-directed DNA polymerase</keyword>
<dbReference type="SUPFAM" id="SSF100879">
    <property type="entry name" value="Lesion bypass DNA polymerase (Y-family), little finger domain"/>
    <property type="match status" value="1"/>
</dbReference>
<dbReference type="PROSITE" id="PS50173">
    <property type="entry name" value="UMUC"/>
    <property type="match status" value="1"/>
</dbReference>
<keyword evidence="2" id="KW-0515">Mutator protein</keyword>
<dbReference type="SUPFAM" id="SSF56672">
    <property type="entry name" value="DNA/RNA polymerases"/>
    <property type="match status" value="1"/>
</dbReference>
<dbReference type="Gene3D" id="3.30.1490.100">
    <property type="entry name" value="DNA polymerase, Y-family, little finger domain"/>
    <property type="match status" value="1"/>
</dbReference>
<evidence type="ECO:0000256" key="5">
    <source>
        <dbReference type="ARBA" id="ARBA00022932"/>
    </source>
</evidence>
<dbReference type="InterPro" id="IPR017961">
    <property type="entry name" value="DNA_pol_Y-fam_little_finger"/>
</dbReference>
<gene>
    <name evidence="7" type="ORF">ACFQZ7_04485</name>
</gene>
<dbReference type="Pfam" id="PF00817">
    <property type="entry name" value="IMS"/>
    <property type="match status" value="1"/>
</dbReference>
<dbReference type="InterPro" id="IPR036775">
    <property type="entry name" value="DNA_pol_Y-fam_lit_finger_sf"/>
</dbReference>
<dbReference type="Gene3D" id="3.40.1170.60">
    <property type="match status" value="1"/>
</dbReference>
<dbReference type="Proteomes" id="UP001597104">
    <property type="component" value="Unassembled WGS sequence"/>
</dbReference>
<accession>A0ABW3EC70</accession>
<name>A0ABW3EC70_9LACO</name>
<dbReference type="Pfam" id="PF11799">
    <property type="entry name" value="IMS_C"/>
    <property type="match status" value="1"/>
</dbReference>
<feature type="domain" description="UmuC" evidence="6">
    <location>
        <begin position="11"/>
        <end position="202"/>
    </location>
</feature>
<dbReference type="InterPro" id="IPR043502">
    <property type="entry name" value="DNA/RNA_pol_sf"/>
</dbReference>
<protein>
    <submittedName>
        <fullName evidence="7">Y-family DNA polymerase</fullName>
    </submittedName>
</protein>
<evidence type="ECO:0000313" key="7">
    <source>
        <dbReference type="EMBL" id="MFD0896992.1"/>
    </source>
</evidence>
<evidence type="ECO:0000256" key="1">
    <source>
        <dbReference type="ARBA" id="ARBA00010945"/>
    </source>
</evidence>
<proteinExistence type="inferred from homology"/>
<organism evidence="7 8">
    <name type="scientific">Loigolactobacillus binensis</name>
    <dbReference type="NCBI Taxonomy" id="2559922"/>
    <lineage>
        <taxon>Bacteria</taxon>
        <taxon>Bacillati</taxon>
        <taxon>Bacillota</taxon>
        <taxon>Bacilli</taxon>
        <taxon>Lactobacillales</taxon>
        <taxon>Lactobacillaceae</taxon>
        <taxon>Loigolactobacillus</taxon>
    </lineage>
</organism>
<dbReference type="InterPro" id="IPR043128">
    <property type="entry name" value="Rev_trsase/Diguanyl_cyclase"/>
</dbReference>
<dbReference type="InterPro" id="IPR001126">
    <property type="entry name" value="UmuC"/>
</dbReference>
<dbReference type="PANTHER" id="PTHR11076:SF35">
    <property type="entry name" value="DNA REPAIR PROTEIN HOMOLOG YOBH"/>
    <property type="match status" value="1"/>
</dbReference>
<evidence type="ECO:0000256" key="3">
    <source>
        <dbReference type="ARBA" id="ARBA00022695"/>
    </source>
</evidence>